<evidence type="ECO:0000313" key="7">
    <source>
        <dbReference type="Proteomes" id="UP000598467"/>
    </source>
</evidence>
<evidence type="ECO:0000313" key="6">
    <source>
        <dbReference type="EMBL" id="MBD1544725.1"/>
    </source>
</evidence>
<protein>
    <submittedName>
        <fullName evidence="6">CatB-related O-acetyltransferase</fullName>
    </submittedName>
</protein>
<dbReference type="SUPFAM" id="SSF51161">
    <property type="entry name" value="Trimeric LpxA-like enzymes"/>
    <property type="match status" value="1"/>
</dbReference>
<dbReference type="Gene3D" id="2.160.10.10">
    <property type="entry name" value="Hexapeptide repeat proteins"/>
    <property type="match status" value="1"/>
</dbReference>
<dbReference type="InterPro" id="IPR018357">
    <property type="entry name" value="Hexapep_transf_CS"/>
</dbReference>
<dbReference type="PROSITE" id="PS00101">
    <property type="entry name" value="HEXAPEP_TRANSFERASES"/>
    <property type="match status" value="1"/>
</dbReference>
<dbReference type="EMBL" id="JABFCZ010000001">
    <property type="protein sequence ID" value="MBD1544725.1"/>
    <property type="molecule type" value="Genomic_DNA"/>
</dbReference>
<dbReference type="InterPro" id="IPR011004">
    <property type="entry name" value="Trimer_LpxA-like_sf"/>
</dbReference>
<gene>
    <name evidence="6" type="ORF">HK439_00490</name>
</gene>
<evidence type="ECO:0000256" key="2">
    <source>
        <dbReference type="ARBA" id="ARBA00022679"/>
    </source>
</evidence>
<keyword evidence="4" id="KW-0046">Antibiotic resistance</keyword>
<dbReference type="RefSeq" id="WP_190289402.1">
    <property type="nucleotide sequence ID" value="NZ_JABFCZ010000001.1"/>
</dbReference>
<evidence type="ECO:0000256" key="3">
    <source>
        <dbReference type="ARBA" id="ARBA00022737"/>
    </source>
</evidence>
<evidence type="ECO:0000256" key="1">
    <source>
        <dbReference type="ARBA" id="ARBA00007274"/>
    </source>
</evidence>
<dbReference type="PANTHER" id="PTHR43300:SF11">
    <property type="entry name" value="ACETYLTRANSFERASE RV3034C-RELATED"/>
    <property type="match status" value="1"/>
</dbReference>
<dbReference type="InterPro" id="IPR050179">
    <property type="entry name" value="Trans_hexapeptide_repeat"/>
</dbReference>
<proteinExistence type="inferred from homology"/>
<dbReference type="FunFam" id="2.160.10.10:FF:000037">
    <property type="entry name" value="Streptogramin A acetyltransferase"/>
    <property type="match status" value="1"/>
</dbReference>
<accession>A0A926NV77</accession>
<comment type="caution">
    <text evidence="6">The sequence shown here is derived from an EMBL/GenBank/DDBJ whole genome shotgun (WGS) entry which is preliminary data.</text>
</comment>
<comment type="similarity">
    <text evidence="1">Belongs to the transferase hexapeptide repeat family.</text>
</comment>
<name>A0A926NV77_9HYPH</name>
<dbReference type="InterPro" id="IPR001451">
    <property type="entry name" value="Hexapep"/>
</dbReference>
<keyword evidence="2" id="KW-0808">Transferase</keyword>
<evidence type="ECO:0000256" key="4">
    <source>
        <dbReference type="ARBA" id="ARBA00023251"/>
    </source>
</evidence>
<keyword evidence="5" id="KW-0012">Acyltransferase</keyword>
<keyword evidence="3" id="KW-0677">Repeat</keyword>
<dbReference type="Proteomes" id="UP000598467">
    <property type="component" value="Unassembled WGS sequence"/>
</dbReference>
<reference evidence="6" key="1">
    <citation type="submission" date="2020-05" db="EMBL/GenBank/DDBJ databases">
        <title>Identification of trans-AT polyketide cluster in two marine bacteria, producers of a novel glutaramide-containing polyketide sesbanimide D and analogs.</title>
        <authorList>
            <person name="Kacar D."/>
            <person name="Rodriguez P."/>
            <person name="Canedo L."/>
            <person name="Gonzalez E."/>
            <person name="Galan B."/>
            <person name="De La Calle F."/>
            <person name="Garcia J.L."/>
        </authorList>
    </citation>
    <scope>NUCLEOTIDE SEQUENCE</scope>
    <source>
        <strain evidence="6">PHM038</strain>
    </source>
</reference>
<dbReference type="Pfam" id="PF00132">
    <property type="entry name" value="Hexapep"/>
    <property type="match status" value="1"/>
</dbReference>
<sequence length="217" mass="24014">MHGPDPDARYPFPGAATHTVFIKNVISGSNISAGDYSYYNDTHEPERFQEKCVRYHFEFLGDRLVIGKFCALATGVEFIMNGANHAMTGFSTYPFHIFENGWEKGFDFDTIAQGLRGDTVVGNDVWIGTGATIMPGVTIGHGAIVGSKAVVASDVPDYAIVAGNPARVIRHRFDRATIDALLEIGWWDWPITRIVRHLNAIRGADLDELASAWRDER</sequence>
<dbReference type="GO" id="GO:0016746">
    <property type="term" value="F:acyltransferase activity"/>
    <property type="evidence" value="ECO:0007669"/>
    <property type="project" value="UniProtKB-KW"/>
</dbReference>
<evidence type="ECO:0000256" key="5">
    <source>
        <dbReference type="ARBA" id="ARBA00023315"/>
    </source>
</evidence>
<dbReference type="GO" id="GO:0046677">
    <property type="term" value="P:response to antibiotic"/>
    <property type="evidence" value="ECO:0007669"/>
    <property type="project" value="UniProtKB-KW"/>
</dbReference>
<dbReference type="CDD" id="cd03349">
    <property type="entry name" value="LbH_XAT"/>
    <property type="match status" value="1"/>
</dbReference>
<organism evidence="6 7">
    <name type="scientific">Roseibium aggregatum</name>
    <dbReference type="NCBI Taxonomy" id="187304"/>
    <lineage>
        <taxon>Bacteria</taxon>
        <taxon>Pseudomonadati</taxon>
        <taxon>Pseudomonadota</taxon>
        <taxon>Alphaproteobacteria</taxon>
        <taxon>Hyphomicrobiales</taxon>
        <taxon>Stappiaceae</taxon>
        <taxon>Roseibium</taxon>
    </lineage>
</organism>
<dbReference type="AlphaFoldDB" id="A0A926NV77"/>
<dbReference type="PANTHER" id="PTHR43300">
    <property type="entry name" value="ACETYLTRANSFERASE"/>
    <property type="match status" value="1"/>
</dbReference>